<dbReference type="Pfam" id="PF00440">
    <property type="entry name" value="TetR_N"/>
    <property type="match status" value="1"/>
</dbReference>
<dbReference type="EMBL" id="MWPQ01000069">
    <property type="protein sequence ID" value="OPH81356.1"/>
    <property type="molecule type" value="Genomic_DNA"/>
</dbReference>
<dbReference type="SUPFAM" id="SSF46689">
    <property type="entry name" value="Homeodomain-like"/>
    <property type="match status" value="1"/>
</dbReference>
<evidence type="ECO:0000313" key="7">
    <source>
        <dbReference type="EMBL" id="OPH81356.1"/>
    </source>
</evidence>
<keyword evidence="1" id="KW-0678">Repressor</keyword>
<dbReference type="GO" id="GO:0000976">
    <property type="term" value="F:transcription cis-regulatory region binding"/>
    <property type="evidence" value="ECO:0007669"/>
    <property type="project" value="TreeGrafter"/>
</dbReference>
<dbReference type="InterPro" id="IPR023772">
    <property type="entry name" value="DNA-bd_HTH_TetR-type_CS"/>
</dbReference>
<reference evidence="7 8" key="1">
    <citation type="submission" date="2017-02" db="EMBL/GenBank/DDBJ databases">
        <title>Genome sequence of the nitrite-oxidizing bacterium Nitrobacter vulgaris strain Ab1.</title>
        <authorList>
            <person name="Mellbye B.L."/>
            <person name="Davis E.W."/>
            <person name="Spieck E."/>
            <person name="Chang J.H."/>
            <person name="Bottomley P.J."/>
            <person name="Sayavedra-Soto L.A."/>
        </authorList>
    </citation>
    <scope>NUCLEOTIDE SEQUENCE [LARGE SCALE GENOMIC DNA]</scope>
    <source>
        <strain evidence="7 8">Ab1</strain>
    </source>
</reference>
<sequence length="216" mass="24318">MTVRVRKSAEDRKIEIVDAALRLADDIGPDRLSTEVLAEAVGISQPGIFRHFPTKAKIWEAVAECISERLHAISVRNDRKQSQPIDQLRAFVTGHLSFVQKTPAITAILFSRELHVKSDTLRAFFAGMIASRQAYISGLIAAEIERGRFDKTLDADDAAYLVLALVQGLAMRWSLNARNFDLVEEGRRLLELQLKGFRDLQRPSKKQLIVDRKPQA</sequence>
<name>A0A1V4HTP8_NITVU</name>
<keyword evidence="3 5" id="KW-0238">DNA-binding</keyword>
<dbReference type="InterPro" id="IPR009057">
    <property type="entry name" value="Homeodomain-like_sf"/>
</dbReference>
<proteinExistence type="predicted"/>
<dbReference type="SUPFAM" id="SSF48498">
    <property type="entry name" value="Tetracyclin repressor-like, C-terminal domain"/>
    <property type="match status" value="1"/>
</dbReference>
<organism evidence="7 8">
    <name type="scientific">Nitrobacter vulgaris</name>
    <dbReference type="NCBI Taxonomy" id="29421"/>
    <lineage>
        <taxon>Bacteria</taxon>
        <taxon>Pseudomonadati</taxon>
        <taxon>Pseudomonadota</taxon>
        <taxon>Alphaproteobacteria</taxon>
        <taxon>Hyphomicrobiales</taxon>
        <taxon>Nitrobacteraceae</taxon>
        <taxon>Nitrobacter</taxon>
    </lineage>
</organism>
<feature type="domain" description="HTH tetR-type" evidence="6">
    <location>
        <begin position="10"/>
        <end position="70"/>
    </location>
</feature>
<keyword evidence="8" id="KW-1185">Reference proteome</keyword>
<protein>
    <recommendedName>
        <fullName evidence="6">HTH tetR-type domain-containing protein</fullName>
    </recommendedName>
</protein>
<dbReference type="AlphaFoldDB" id="A0A1V4HTP8"/>
<dbReference type="InterPro" id="IPR039538">
    <property type="entry name" value="BetI_C"/>
</dbReference>
<gene>
    <name evidence="7" type="ORF">B2M20_17885</name>
</gene>
<dbReference type="PROSITE" id="PS01081">
    <property type="entry name" value="HTH_TETR_1"/>
    <property type="match status" value="1"/>
</dbReference>
<dbReference type="InterPro" id="IPR001647">
    <property type="entry name" value="HTH_TetR"/>
</dbReference>
<dbReference type="InterPro" id="IPR036271">
    <property type="entry name" value="Tet_transcr_reg_TetR-rel_C_sf"/>
</dbReference>
<dbReference type="Gene3D" id="1.10.357.10">
    <property type="entry name" value="Tetracycline Repressor, domain 2"/>
    <property type="match status" value="1"/>
</dbReference>
<dbReference type="OrthoDB" id="9779746at2"/>
<dbReference type="PRINTS" id="PR00455">
    <property type="entry name" value="HTHTETR"/>
</dbReference>
<dbReference type="PANTHER" id="PTHR30055:SF240">
    <property type="entry name" value="HTH-TYPE TRANSCRIPTIONAL REGULATOR ACRR"/>
    <property type="match status" value="1"/>
</dbReference>
<feature type="DNA-binding region" description="H-T-H motif" evidence="5">
    <location>
        <begin position="33"/>
        <end position="52"/>
    </location>
</feature>
<evidence type="ECO:0000256" key="3">
    <source>
        <dbReference type="ARBA" id="ARBA00023125"/>
    </source>
</evidence>
<dbReference type="PROSITE" id="PS50977">
    <property type="entry name" value="HTH_TETR_2"/>
    <property type="match status" value="1"/>
</dbReference>
<evidence type="ECO:0000256" key="4">
    <source>
        <dbReference type="ARBA" id="ARBA00023163"/>
    </source>
</evidence>
<dbReference type="RefSeq" id="WP_079448370.1">
    <property type="nucleotide sequence ID" value="NZ_MWPQ01000069.1"/>
</dbReference>
<dbReference type="PANTHER" id="PTHR30055">
    <property type="entry name" value="HTH-TYPE TRANSCRIPTIONAL REGULATOR RUTR"/>
    <property type="match status" value="1"/>
</dbReference>
<comment type="caution">
    <text evidence="7">The sequence shown here is derived from an EMBL/GenBank/DDBJ whole genome shotgun (WGS) entry which is preliminary data.</text>
</comment>
<dbReference type="Proteomes" id="UP000189940">
    <property type="component" value="Unassembled WGS sequence"/>
</dbReference>
<evidence type="ECO:0000256" key="1">
    <source>
        <dbReference type="ARBA" id="ARBA00022491"/>
    </source>
</evidence>
<evidence type="ECO:0000313" key="8">
    <source>
        <dbReference type="Proteomes" id="UP000189940"/>
    </source>
</evidence>
<accession>A0A1V4HTP8</accession>
<evidence type="ECO:0000256" key="2">
    <source>
        <dbReference type="ARBA" id="ARBA00023015"/>
    </source>
</evidence>
<dbReference type="Pfam" id="PF13977">
    <property type="entry name" value="TetR_C_6"/>
    <property type="match status" value="1"/>
</dbReference>
<evidence type="ECO:0000259" key="6">
    <source>
        <dbReference type="PROSITE" id="PS50977"/>
    </source>
</evidence>
<dbReference type="GO" id="GO:0003700">
    <property type="term" value="F:DNA-binding transcription factor activity"/>
    <property type="evidence" value="ECO:0007669"/>
    <property type="project" value="TreeGrafter"/>
</dbReference>
<evidence type="ECO:0000256" key="5">
    <source>
        <dbReference type="PROSITE-ProRule" id="PRU00335"/>
    </source>
</evidence>
<keyword evidence="2" id="KW-0805">Transcription regulation</keyword>
<dbReference type="STRING" id="29421.B2M20_17885"/>
<keyword evidence="4" id="KW-0804">Transcription</keyword>
<dbReference type="InterPro" id="IPR050109">
    <property type="entry name" value="HTH-type_TetR-like_transc_reg"/>
</dbReference>